<dbReference type="Pfam" id="PF08646">
    <property type="entry name" value="Rep_fac-A_C"/>
    <property type="match status" value="1"/>
</dbReference>
<dbReference type="PANTHER" id="PTHR47165">
    <property type="entry name" value="OS03G0429900 PROTEIN"/>
    <property type="match status" value="1"/>
</dbReference>
<dbReference type="OrthoDB" id="642880at2759"/>
<proteinExistence type="predicted"/>
<dbReference type="Gene3D" id="2.40.50.140">
    <property type="entry name" value="Nucleic acid-binding proteins"/>
    <property type="match status" value="3"/>
</dbReference>
<evidence type="ECO:0000256" key="1">
    <source>
        <dbReference type="SAM" id="MobiDB-lite"/>
    </source>
</evidence>
<dbReference type="AlphaFoldDB" id="A0A9Q0HHK0"/>
<reference evidence="5" key="1">
    <citation type="journal article" date="2022" name="Cell">
        <title>Repeat-based holocentromeres influence genome architecture and karyotype evolution.</title>
        <authorList>
            <person name="Hofstatter P.G."/>
            <person name="Thangavel G."/>
            <person name="Lux T."/>
            <person name="Neumann P."/>
            <person name="Vondrak T."/>
            <person name="Novak P."/>
            <person name="Zhang M."/>
            <person name="Costa L."/>
            <person name="Castellani M."/>
            <person name="Scott A."/>
            <person name="Toegelov H."/>
            <person name="Fuchs J."/>
            <person name="Mata-Sucre Y."/>
            <person name="Dias Y."/>
            <person name="Vanzela A.L.L."/>
            <person name="Huettel B."/>
            <person name="Almeida C.C.S."/>
            <person name="Simkova H."/>
            <person name="Souza G."/>
            <person name="Pedrosa-Harand A."/>
            <person name="Macas J."/>
            <person name="Mayer K.F.X."/>
            <person name="Houben A."/>
            <person name="Marques A."/>
        </authorList>
    </citation>
    <scope>NUCLEOTIDE SEQUENCE</scope>
    <source>
        <strain evidence="5">RhyBre1mFocal</strain>
    </source>
</reference>
<keyword evidence="6" id="KW-1185">Reference proteome</keyword>
<dbReference type="Proteomes" id="UP001151287">
    <property type="component" value="Unassembled WGS sequence"/>
</dbReference>
<sequence length="552" mass="62495">MDSVLPISQLTNRVQGVIHARVLKIWQAIDTKNNNVWGMNFVLLDKEEGAIQGVMPINIYRRMEVDFVEGNICEIGRFTVEHIKNSGFRTVKHDFTLYFSGQTYVTPLAPNLHDIPACYFDFKRLEDIGTKITDEKQPLDVIGRVSHFTTIEEKMANGKPTKMQTVYMTNDSGHTVEMTLWAHFVDQLDIDGVYAKSNNQPMFLACSSVILKHYRGKYSLRAYAATRFYTDRGIKEIKEYLESVHCDDTALQINTNAIASSEGSSSNTHALMIDRIKISLGDLSMLPLDNFSTGQYLCVANIIGVNNPFNWYYEGCPKCYGKLGQSWCKGCKTQRQQPTICYKILWQVEDDTGEAEFSAIGNTAQYMIGEKASEVKDKSNLDCNELPPSLKKLIGNKYKFTISGKLQVQYENHRVYNIIQSELIVENEQLALPAITKDDEDKTSKNKKNMSAFEEDDMPTSNDLKDNSSGANKTLLKEIKQELKTPKKKIVSSQKSQTPVTSVVRENDPKQKRSKCASVDQSITHPNTRRRRLILGSQSVEHENINSEDVSP</sequence>
<evidence type="ECO:0000259" key="2">
    <source>
        <dbReference type="Pfam" id="PF02721"/>
    </source>
</evidence>
<evidence type="ECO:0000313" key="4">
    <source>
        <dbReference type="EMBL" id="KAJ1685675.1"/>
    </source>
</evidence>
<feature type="region of interest" description="Disordered" evidence="1">
    <location>
        <begin position="485"/>
        <end position="552"/>
    </location>
</feature>
<evidence type="ECO:0000313" key="5">
    <source>
        <dbReference type="EMBL" id="KAJ1686759.1"/>
    </source>
</evidence>
<dbReference type="InterPro" id="IPR012340">
    <property type="entry name" value="NA-bd_OB-fold"/>
</dbReference>
<dbReference type="InterPro" id="IPR003871">
    <property type="entry name" value="RFA1B/D_OB_1st"/>
</dbReference>
<dbReference type="SUPFAM" id="SSF50249">
    <property type="entry name" value="Nucleic acid-binding proteins"/>
    <property type="match status" value="3"/>
</dbReference>
<organism evidence="5 6">
    <name type="scientific">Rhynchospora breviuscula</name>
    <dbReference type="NCBI Taxonomy" id="2022672"/>
    <lineage>
        <taxon>Eukaryota</taxon>
        <taxon>Viridiplantae</taxon>
        <taxon>Streptophyta</taxon>
        <taxon>Embryophyta</taxon>
        <taxon>Tracheophyta</taxon>
        <taxon>Spermatophyta</taxon>
        <taxon>Magnoliopsida</taxon>
        <taxon>Liliopsida</taxon>
        <taxon>Poales</taxon>
        <taxon>Cyperaceae</taxon>
        <taxon>Cyperoideae</taxon>
        <taxon>Rhynchosporeae</taxon>
        <taxon>Rhynchospora</taxon>
    </lineage>
</organism>
<feature type="region of interest" description="Disordered" evidence="1">
    <location>
        <begin position="436"/>
        <end position="470"/>
    </location>
</feature>
<evidence type="ECO:0000259" key="3">
    <source>
        <dbReference type="Pfam" id="PF08646"/>
    </source>
</evidence>
<name>A0A9Q0HHK0_9POAL</name>
<feature type="domain" description="Replication protein A 70 kDa DNA-binding subunit B/D first OB fold" evidence="2">
    <location>
        <begin position="8"/>
        <end position="107"/>
    </location>
</feature>
<dbReference type="Pfam" id="PF02721">
    <property type="entry name" value="DUF223"/>
    <property type="match status" value="1"/>
</dbReference>
<accession>A0A9Q0HHK0</accession>
<feature type="domain" description="Replication factor A C-terminal" evidence="3">
    <location>
        <begin position="301"/>
        <end position="415"/>
    </location>
</feature>
<feature type="compositionally biased region" description="Polar residues" evidence="1">
    <location>
        <begin position="491"/>
        <end position="501"/>
    </location>
</feature>
<protein>
    <submittedName>
        <fullName evidence="5">Uncharacterized protein</fullName>
    </submittedName>
</protein>
<gene>
    <name evidence="4" type="ORF">LUZ63_017065</name>
    <name evidence="5" type="ORF">LUZ63_018149</name>
</gene>
<evidence type="ECO:0000313" key="6">
    <source>
        <dbReference type="Proteomes" id="UP001151287"/>
    </source>
</evidence>
<feature type="compositionally biased region" description="Polar residues" evidence="1">
    <location>
        <begin position="459"/>
        <end position="470"/>
    </location>
</feature>
<dbReference type="InterPro" id="IPR013955">
    <property type="entry name" value="Rep_factor-A_C"/>
</dbReference>
<dbReference type="PANTHER" id="PTHR47165:SF4">
    <property type="entry name" value="OS03G0429900 PROTEIN"/>
    <property type="match status" value="1"/>
</dbReference>
<dbReference type="EMBL" id="JAMQYH010000005">
    <property type="protein sequence ID" value="KAJ1685675.1"/>
    <property type="molecule type" value="Genomic_DNA"/>
</dbReference>
<dbReference type="EMBL" id="JAMQYH010000005">
    <property type="protein sequence ID" value="KAJ1686759.1"/>
    <property type="molecule type" value="Genomic_DNA"/>
</dbReference>
<comment type="caution">
    <text evidence="5">The sequence shown here is derived from an EMBL/GenBank/DDBJ whole genome shotgun (WGS) entry which is preliminary data.</text>
</comment>